<gene>
    <name evidence="1" type="ORF">GCM10023169_31940</name>
</gene>
<dbReference type="Proteomes" id="UP001500622">
    <property type="component" value="Unassembled WGS sequence"/>
</dbReference>
<sequence length="105" mass="10962">MLSWVTTVAASMTPVVAPTPLLPAPPCEAHSGITDIRDAKFPIDRNVAASSRMTPVWTGRECLTVPGPLSFIATVTASRAGARGGQCTKVVPLRTGPGTIVPWHS</sequence>
<name>A0ABP8LIC3_9MICO</name>
<keyword evidence="2" id="KW-1185">Reference proteome</keyword>
<organism evidence="1 2">
    <name type="scientific">Georgenia halophila</name>
    <dbReference type="NCBI Taxonomy" id="620889"/>
    <lineage>
        <taxon>Bacteria</taxon>
        <taxon>Bacillati</taxon>
        <taxon>Actinomycetota</taxon>
        <taxon>Actinomycetes</taxon>
        <taxon>Micrococcales</taxon>
        <taxon>Bogoriellaceae</taxon>
        <taxon>Georgenia</taxon>
    </lineage>
</organism>
<protein>
    <recommendedName>
        <fullName evidence="3">Secreted protein</fullName>
    </recommendedName>
</protein>
<accession>A0ABP8LIC3</accession>
<comment type="caution">
    <text evidence="1">The sequence shown here is derived from an EMBL/GenBank/DDBJ whole genome shotgun (WGS) entry which is preliminary data.</text>
</comment>
<evidence type="ECO:0000313" key="1">
    <source>
        <dbReference type="EMBL" id="GAA4429507.1"/>
    </source>
</evidence>
<reference evidence="2" key="1">
    <citation type="journal article" date="2019" name="Int. J. Syst. Evol. Microbiol.">
        <title>The Global Catalogue of Microorganisms (GCM) 10K type strain sequencing project: providing services to taxonomists for standard genome sequencing and annotation.</title>
        <authorList>
            <consortium name="The Broad Institute Genomics Platform"/>
            <consortium name="The Broad Institute Genome Sequencing Center for Infectious Disease"/>
            <person name="Wu L."/>
            <person name="Ma J."/>
        </authorList>
    </citation>
    <scope>NUCLEOTIDE SEQUENCE [LARGE SCALE GENOMIC DNA]</scope>
    <source>
        <strain evidence="2">JCM 17810</strain>
    </source>
</reference>
<proteinExistence type="predicted"/>
<evidence type="ECO:0008006" key="3">
    <source>
        <dbReference type="Google" id="ProtNLM"/>
    </source>
</evidence>
<evidence type="ECO:0000313" key="2">
    <source>
        <dbReference type="Proteomes" id="UP001500622"/>
    </source>
</evidence>
<dbReference type="EMBL" id="BAABGN010000012">
    <property type="protein sequence ID" value="GAA4429507.1"/>
    <property type="molecule type" value="Genomic_DNA"/>
</dbReference>